<reference evidence="2" key="1">
    <citation type="submission" date="2023-03" db="EMBL/GenBank/DDBJ databases">
        <title>Massive genome expansion in bonnet fungi (Mycena s.s.) driven by repeated elements and novel gene families across ecological guilds.</title>
        <authorList>
            <consortium name="Lawrence Berkeley National Laboratory"/>
            <person name="Harder C.B."/>
            <person name="Miyauchi S."/>
            <person name="Viragh M."/>
            <person name="Kuo A."/>
            <person name="Thoen E."/>
            <person name="Andreopoulos B."/>
            <person name="Lu D."/>
            <person name="Skrede I."/>
            <person name="Drula E."/>
            <person name="Henrissat B."/>
            <person name="Morin E."/>
            <person name="Kohler A."/>
            <person name="Barry K."/>
            <person name="LaButti K."/>
            <person name="Morin E."/>
            <person name="Salamov A."/>
            <person name="Lipzen A."/>
            <person name="Mereny Z."/>
            <person name="Hegedus B."/>
            <person name="Baldrian P."/>
            <person name="Stursova M."/>
            <person name="Weitz H."/>
            <person name="Taylor A."/>
            <person name="Grigoriev I.V."/>
            <person name="Nagy L.G."/>
            <person name="Martin F."/>
            <person name="Kauserud H."/>
        </authorList>
    </citation>
    <scope>NUCLEOTIDE SEQUENCE</scope>
    <source>
        <strain evidence="2">CBHHK188m</strain>
    </source>
</reference>
<protein>
    <submittedName>
        <fullName evidence="2">Uncharacterized protein</fullName>
    </submittedName>
</protein>
<accession>A0AAD7KH44</accession>
<gene>
    <name evidence="2" type="ORF">DFH07DRAFT_7335</name>
</gene>
<name>A0AAD7KH44_9AGAR</name>
<feature type="compositionally biased region" description="Basic and acidic residues" evidence="1">
    <location>
        <begin position="66"/>
        <end position="84"/>
    </location>
</feature>
<dbReference type="AlphaFoldDB" id="A0AAD7KH44"/>
<keyword evidence="3" id="KW-1185">Reference proteome</keyword>
<sequence>MGRDRGHLRRPRTGRLHLWPDARNLASVVVLQPVLASAIPRNRRGFLQVGRVRASTSLRQGACGAEDGRPADGPDPRDSVRDAARPPPPGTRAGPYASPASMGEHRVKGASSSECRRYGRRAAIRTPPTVSRRRLRTLSKDDLVSALVDLRQDGPSTESVPTAETLADINSESEAARSHDLDALADLPLNEGSFHGRCAASSAETLADTEHAPSPTPSIEEDKVPETGHFVRLDSEVRVPACSHPSFRYTHMAREVRCALHTPHSTRCS</sequence>
<evidence type="ECO:0000313" key="3">
    <source>
        <dbReference type="Proteomes" id="UP001215280"/>
    </source>
</evidence>
<feature type="region of interest" description="Disordered" evidence="1">
    <location>
        <begin position="57"/>
        <end position="124"/>
    </location>
</feature>
<dbReference type="EMBL" id="JARJLG010000001">
    <property type="protein sequence ID" value="KAJ7785321.1"/>
    <property type="molecule type" value="Genomic_DNA"/>
</dbReference>
<dbReference type="Proteomes" id="UP001215280">
    <property type="component" value="Unassembled WGS sequence"/>
</dbReference>
<comment type="caution">
    <text evidence="2">The sequence shown here is derived from an EMBL/GenBank/DDBJ whole genome shotgun (WGS) entry which is preliminary data.</text>
</comment>
<organism evidence="2 3">
    <name type="scientific">Mycena maculata</name>
    <dbReference type="NCBI Taxonomy" id="230809"/>
    <lineage>
        <taxon>Eukaryota</taxon>
        <taxon>Fungi</taxon>
        <taxon>Dikarya</taxon>
        <taxon>Basidiomycota</taxon>
        <taxon>Agaricomycotina</taxon>
        <taxon>Agaricomycetes</taxon>
        <taxon>Agaricomycetidae</taxon>
        <taxon>Agaricales</taxon>
        <taxon>Marasmiineae</taxon>
        <taxon>Mycenaceae</taxon>
        <taxon>Mycena</taxon>
    </lineage>
</organism>
<evidence type="ECO:0000313" key="2">
    <source>
        <dbReference type="EMBL" id="KAJ7785321.1"/>
    </source>
</evidence>
<feature type="region of interest" description="Disordered" evidence="1">
    <location>
        <begin position="200"/>
        <end position="224"/>
    </location>
</feature>
<evidence type="ECO:0000256" key="1">
    <source>
        <dbReference type="SAM" id="MobiDB-lite"/>
    </source>
</evidence>
<proteinExistence type="predicted"/>